<dbReference type="Pfam" id="PF08719">
    <property type="entry name" value="NADAR"/>
    <property type="match status" value="1"/>
</dbReference>
<dbReference type="CDD" id="cd15457">
    <property type="entry name" value="NADAR"/>
    <property type="match status" value="1"/>
</dbReference>
<organism evidence="2 3">
    <name type="scientific">Magallana gigas</name>
    <name type="common">Pacific oyster</name>
    <name type="synonym">Crassostrea gigas</name>
    <dbReference type="NCBI Taxonomy" id="29159"/>
    <lineage>
        <taxon>Eukaryota</taxon>
        <taxon>Metazoa</taxon>
        <taxon>Spiralia</taxon>
        <taxon>Lophotrochozoa</taxon>
        <taxon>Mollusca</taxon>
        <taxon>Bivalvia</taxon>
        <taxon>Autobranchia</taxon>
        <taxon>Pteriomorphia</taxon>
        <taxon>Ostreida</taxon>
        <taxon>Ostreoidea</taxon>
        <taxon>Ostreidae</taxon>
        <taxon>Magallana</taxon>
    </lineage>
</organism>
<dbReference type="NCBIfam" id="TIGR02464">
    <property type="entry name" value="ribofla_fusion"/>
    <property type="match status" value="1"/>
</dbReference>
<evidence type="ECO:0000259" key="1">
    <source>
        <dbReference type="Pfam" id="PF08719"/>
    </source>
</evidence>
<proteinExistence type="predicted"/>
<accession>A0A8W8JEN9</accession>
<sequence>MVLSLVVKCSINRVRIEPGCRGNDSLPSENEKEEYIYFSRKDSVFSQWYPCTFVIDDKEYNCAEQYMMYTKAEIMGDGETADTIMKLKDPSFINAFGKNVKNFEPDAWKNRRETIVRSGNMAKFFQNEELKQKLLSTYPKTLVEARKDSETWGIGLDKTDPRAWKKQTWQGKNLLGKILTEVRDSLRNDIENVNPNGNLSDINSFEMIGMNLEPDPVKTI</sequence>
<name>A0A8W8JEN9_MAGGI</name>
<protein>
    <recommendedName>
        <fullName evidence="1">NADAR domain-containing protein</fullName>
    </recommendedName>
</protein>
<evidence type="ECO:0000313" key="3">
    <source>
        <dbReference type="Proteomes" id="UP000005408"/>
    </source>
</evidence>
<keyword evidence="3" id="KW-1185">Reference proteome</keyword>
<dbReference type="InterPro" id="IPR037238">
    <property type="entry name" value="YbiA-like_sf"/>
</dbReference>
<evidence type="ECO:0000313" key="2">
    <source>
        <dbReference type="EnsemblMetazoa" id="G18844.1:cds"/>
    </source>
</evidence>
<dbReference type="SUPFAM" id="SSF143990">
    <property type="entry name" value="YbiA-like"/>
    <property type="match status" value="1"/>
</dbReference>
<reference evidence="2" key="1">
    <citation type="submission" date="2022-08" db="UniProtKB">
        <authorList>
            <consortium name="EnsemblMetazoa"/>
        </authorList>
    </citation>
    <scope>IDENTIFICATION</scope>
    <source>
        <strain evidence="2">05x7-T-G4-1.051#20</strain>
    </source>
</reference>
<dbReference type="Proteomes" id="UP000005408">
    <property type="component" value="Unassembled WGS sequence"/>
</dbReference>
<dbReference type="EnsemblMetazoa" id="G18844.1">
    <property type="protein sequence ID" value="G18844.1:cds"/>
    <property type="gene ID" value="G18844"/>
</dbReference>
<dbReference type="Gene3D" id="1.10.357.40">
    <property type="entry name" value="YbiA-like"/>
    <property type="match status" value="1"/>
</dbReference>
<dbReference type="AlphaFoldDB" id="A0A8W8JEN9"/>
<dbReference type="InterPro" id="IPR012816">
    <property type="entry name" value="NADAR"/>
</dbReference>
<feature type="domain" description="NADAR" evidence="1">
    <location>
        <begin position="40"/>
        <end position="187"/>
    </location>
</feature>